<evidence type="ECO:0000313" key="2">
    <source>
        <dbReference type="Proteomes" id="UP001177021"/>
    </source>
</evidence>
<proteinExistence type="predicted"/>
<protein>
    <submittedName>
        <fullName evidence="1">Uncharacterized protein</fullName>
    </submittedName>
</protein>
<gene>
    <name evidence="1" type="ORF">MILVUS5_LOCUS10934</name>
</gene>
<reference evidence="1" key="1">
    <citation type="submission" date="2023-10" db="EMBL/GenBank/DDBJ databases">
        <authorList>
            <person name="Rodriguez Cubillos JULIANA M."/>
            <person name="De Vega J."/>
        </authorList>
    </citation>
    <scope>NUCLEOTIDE SEQUENCE</scope>
</reference>
<name>A0ACB0JC67_TRIPR</name>
<evidence type="ECO:0000313" key="1">
    <source>
        <dbReference type="EMBL" id="CAJ2641247.1"/>
    </source>
</evidence>
<dbReference type="Proteomes" id="UP001177021">
    <property type="component" value="Unassembled WGS sequence"/>
</dbReference>
<accession>A0ACB0JC67</accession>
<sequence>MFLARRADITGFEQGESESLFEAYERFKLLLRKCPNHSLDNMEQMQIFIRGLRMQSRILIDASAGGTIRHKNEDEVRELVENMCMNEYRSKSERDPKKRGVFEVDTNTALLAQIEILNKKLAAKTLAEANVSQVAAQSSGGFAGNTLDNPKNESCKAIELRSRVVPSVVDTKRENKKKVEVEKKSEGEGEVENEWLIVDEVEVENERVEEEKSENGVKGTSEGEVEKKEKLIDEGSILRKTKKQILEDCGKEQVIPSYVKLPYPHLKKKKDKEEGQFKKFMEMFTKLQVNVPFGEALEQMPVYAKFMKDLLSGKRKLKDDENIALSEECSAILQRKLPPKLKDPGSFTIPCSIGELKIGRALCDLGASINLMPLSMMKKLKCGEPKPTRMTLTLADRSVTYPYGVLEDVLVKVNDLLFPADFVILDMDEDSEVPLLLGRPFLATGRALIDVELGELMLRFQDEQVIFNVFEAMRHQNENPQCYRVDVIENTVEETYRVEKPVLPMENVIVNSITLVDKGQEKEMEECVRQLEALEVEKVQKKIEDLNVTRSGELKEEASTPSAPELKELPTHLKYVFLSEKSMHPAIISSSLNALEEEKLLRVLRENKKALGWSISDLKGISPAYCMHKIKLEEEFKPVVQPQRRLNPTMKDVVKKEVTKLLEAGMIYPISDSSWVSPVHVVPKKGGMTVIRNEKNELIPTRTVTGWRMCIDYRRLNQATRKDHFPLPYMDQMLERLAGQAFYCFLDGYSGYNQIAVDPTDQEKTAFTCPYGVFAYRRMPFGLCNAPATFQRCMFSIFSDMIENSIEIFMDDFSVFGKNFDICLAHLDVVLKRCVDTNLVLNWEKCHFMVTEGIVLGHKISSKGIEVDKAKIEVIEKLPPPINVKGVRSFLGHAGFYRRFIKDFSKIAKPLCNLLVKENDFKFDDECLNSFSIIKNKLVTTPVITAPNWELPFELMCDASDYAVGAVLGQRHAKFFHAIYYASKVLNENQVNYSTTEKELLAVIFALEKFRSYLIGSKVIIYTDHAALKFLLTKGDSKPRLLRWILLLQEFDIEIKDKKGVENVVADHLSRLANPEITKKEKSIVAEFPDEQLLTVTERPWFADMANFKAGNLVPDDYSWQQRKKFFKDAKFYLWDDPYLFKVGPDGLIRRCVAGEEAKSIMWHCHSSAYGGHHGGERTAAKILQCGFWWPTMFKDCVEFVKNCDKCQRTGSIAMRNEMPQNGILEIEPFDCWGIDFMGPFPSSYSNLYILVCVDYVTKWVEATACVANDAHTVVNFLKKNVFARFGVPRVLISDGGKHFCNKYLESVLAKYNVKHKVATPYHPQTCGQVEVSNRQLKQILEKTVANSRKDWAKKLDDALWAYRTAFKTHLGLSPYQLVYGKACHLPVELEHKAYWAVKFLNFDEKMAGRKRLLKLNELEEMRLQAYENAVIYKERTKRYHDKNLVRKEFYPGQNVLLFNSRLKLFPGKLKSKWSGPFVVKEVSPHGAVELQDSGSSQTFKVNGQRLKPYKGGKIPTERVSLIAPIIPFSTLAADKPIQHQNSSLSLHLHQF</sequence>
<keyword evidence="2" id="KW-1185">Reference proteome</keyword>
<comment type="caution">
    <text evidence="1">The sequence shown here is derived from an EMBL/GenBank/DDBJ whole genome shotgun (WGS) entry which is preliminary data.</text>
</comment>
<organism evidence="1 2">
    <name type="scientific">Trifolium pratense</name>
    <name type="common">Red clover</name>
    <dbReference type="NCBI Taxonomy" id="57577"/>
    <lineage>
        <taxon>Eukaryota</taxon>
        <taxon>Viridiplantae</taxon>
        <taxon>Streptophyta</taxon>
        <taxon>Embryophyta</taxon>
        <taxon>Tracheophyta</taxon>
        <taxon>Spermatophyta</taxon>
        <taxon>Magnoliopsida</taxon>
        <taxon>eudicotyledons</taxon>
        <taxon>Gunneridae</taxon>
        <taxon>Pentapetalae</taxon>
        <taxon>rosids</taxon>
        <taxon>fabids</taxon>
        <taxon>Fabales</taxon>
        <taxon>Fabaceae</taxon>
        <taxon>Papilionoideae</taxon>
        <taxon>50 kb inversion clade</taxon>
        <taxon>NPAAA clade</taxon>
        <taxon>Hologalegina</taxon>
        <taxon>IRL clade</taxon>
        <taxon>Trifolieae</taxon>
        <taxon>Trifolium</taxon>
    </lineage>
</organism>
<dbReference type="EMBL" id="CASHSV030000024">
    <property type="protein sequence ID" value="CAJ2641247.1"/>
    <property type="molecule type" value="Genomic_DNA"/>
</dbReference>